<evidence type="ECO:0000313" key="4">
    <source>
        <dbReference type="EMBL" id="KKT90675.1"/>
    </source>
</evidence>
<feature type="domain" description="Glycosyl transferase family 1" evidence="2">
    <location>
        <begin position="191"/>
        <end position="346"/>
    </location>
</feature>
<organism evidence="4 5">
    <name type="scientific">Candidatus Jorgensenbacteria bacterium GW2011_GWA2_45_13</name>
    <dbReference type="NCBI Taxonomy" id="1618662"/>
    <lineage>
        <taxon>Bacteria</taxon>
        <taxon>Candidatus Joergenseniibacteriota</taxon>
    </lineage>
</organism>
<dbReference type="GO" id="GO:0009103">
    <property type="term" value="P:lipopolysaccharide biosynthetic process"/>
    <property type="evidence" value="ECO:0007669"/>
    <property type="project" value="TreeGrafter"/>
</dbReference>
<comment type="caution">
    <text evidence="4">The sequence shown here is derived from an EMBL/GenBank/DDBJ whole genome shotgun (WGS) entry which is preliminary data.</text>
</comment>
<reference evidence="4 5" key="1">
    <citation type="journal article" date="2015" name="Nature">
        <title>rRNA introns, odd ribosomes, and small enigmatic genomes across a large radiation of phyla.</title>
        <authorList>
            <person name="Brown C.T."/>
            <person name="Hug L.A."/>
            <person name="Thomas B.C."/>
            <person name="Sharon I."/>
            <person name="Castelle C.J."/>
            <person name="Singh A."/>
            <person name="Wilkins M.J."/>
            <person name="Williams K.H."/>
            <person name="Banfield J.F."/>
        </authorList>
    </citation>
    <scope>NUCLEOTIDE SEQUENCE [LARGE SCALE GENOMIC DNA]</scope>
</reference>
<gene>
    <name evidence="4" type="ORF">UW92_C0030G0003</name>
</gene>
<dbReference type="PANTHER" id="PTHR46401:SF2">
    <property type="entry name" value="GLYCOSYLTRANSFERASE WBBK-RELATED"/>
    <property type="match status" value="1"/>
</dbReference>
<dbReference type="AlphaFoldDB" id="A0A0G1L4K7"/>
<protein>
    <submittedName>
        <fullName evidence="4">Glycosyl transferase group 1</fullName>
    </submittedName>
</protein>
<dbReference type="Gene3D" id="3.40.50.2000">
    <property type="entry name" value="Glycogen Phosphorylase B"/>
    <property type="match status" value="2"/>
</dbReference>
<dbReference type="Pfam" id="PF00534">
    <property type="entry name" value="Glycos_transf_1"/>
    <property type="match status" value="1"/>
</dbReference>
<dbReference type="GO" id="GO:0016757">
    <property type="term" value="F:glycosyltransferase activity"/>
    <property type="evidence" value="ECO:0007669"/>
    <property type="project" value="InterPro"/>
</dbReference>
<dbReference type="FunFam" id="3.40.50.2000:FF:000119">
    <property type="entry name" value="Glycosyl transferase group 1"/>
    <property type="match status" value="1"/>
</dbReference>
<feature type="domain" description="Glycosyltransferase subfamily 4-like N-terminal" evidence="3">
    <location>
        <begin position="47"/>
        <end position="170"/>
    </location>
</feature>
<evidence type="ECO:0000259" key="2">
    <source>
        <dbReference type="Pfam" id="PF00534"/>
    </source>
</evidence>
<dbReference type="Pfam" id="PF13439">
    <property type="entry name" value="Glyco_transf_4"/>
    <property type="match status" value="1"/>
</dbReference>
<name>A0A0G1L4K7_9BACT</name>
<dbReference type="InterPro" id="IPR028098">
    <property type="entry name" value="Glyco_trans_4-like_N"/>
</dbReference>
<dbReference type="InterPro" id="IPR001296">
    <property type="entry name" value="Glyco_trans_1"/>
</dbReference>
<dbReference type="EMBL" id="LCKF01000030">
    <property type="protein sequence ID" value="KKT90675.1"/>
    <property type="molecule type" value="Genomic_DNA"/>
</dbReference>
<proteinExistence type="predicted"/>
<evidence type="ECO:0000256" key="1">
    <source>
        <dbReference type="ARBA" id="ARBA00022679"/>
    </source>
</evidence>
<dbReference type="SUPFAM" id="SSF53756">
    <property type="entry name" value="UDP-Glycosyltransferase/glycogen phosphorylase"/>
    <property type="match status" value="1"/>
</dbReference>
<dbReference type="Proteomes" id="UP000033966">
    <property type="component" value="Unassembled WGS sequence"/>
</dbReference>
<keyword evidence="1 4" id="KW-0808">Transferase</keyword>
<sequence>MMRGNATGIPGYARNIIENLLYRDKENEYIFFANSLRGGNPSFLHSEQRTPRVINWHIPNRLLDLSLRFFHAPKPDRFVSADVVFNPHFNVFAASNSVRRVVTFHDLSFLRYPEFFSRREQLWHWRQDPKRQARDATHLIAVSCVAKRDLMEYYKISEKKISTIPLGINPYFSAPVDADILDAFCRTHHLENPFLLFVGTLEPRKNIEGVIRAFDILKTRRPFAPLKLVIAGGKGWLYDDILKRAARSAWKNDIIFWGFASYTELRNLYRSASVFVFPSFYEGFGFPPLEAQASGTPVVASSRGALAEVLGNSALVADPVNPESIAVQVESLFNNQGLRERITAKGSTNARRFRWEKTAEATLSVLTNGE</sequence>
<accession>A0A0G1L4K7</accession>
<evidence type="ECO:0000259" key="3">
    <source>
        <dbReference type="Pfam" id="PF13439"/>
    </source>
</evidence>
<dbReference type="CDD" id="cd03809">
    <property type="entry name" value="GT4_MtfB-like"/>
    <property type="match status" value="1"/>
</dbReference>
<dbReference type="PANTHER" id="PTHR46401">
    <property type="entry name" value="GLYCOSYLTRANSFERASE WBBK-RELATED"/>
    <property type="match status" value="1"/>
</dbReference>
<evidence type="ECO:0000313" key="5">
    <source>
        <dbReference type="Proteomes" id="UP000033966"/>
    </source>
</evidence>